<dbReference type="Proteomes" id="UP000321393">
    <property type="component" value="Unassembled WGS sequence"/>
</dbReference>
<gene>
    <name evidence="2" type="ORF">E6C27_scaffold496G00030</name>
</gene>
<evidence type="ECO:0000256" key="1">
    <source>
        <dbReference type="SAM" id="Phobius"/>
    </source>
</evidence>
<comment type="caution">
    <text evidence="2">The sequence shown here is derived from an EMBL/GenBank/DDBJ whole genome shotgun (WGS) entry which is preliminary data.</text>
</comment>
<dbReference type="AlphaFoldDB" id="A0A5A7V4N3"/>
<evidence type="ECO:0000313" key="2">
    <source>
        <dbReference type="EMBL" id="KAA0060701.1"/>
    </source>
</evidence>
<protein>
    <submittedName>
        <fullName evidence="2">Electron transfer flavoprotein-ubiquinone oxidoreductase</fullName>
    </submittedName>
</protein>
<feature type="transmembrane region" description="Helical" evidence="1">
    <location>
        <begin position="64"/>
        <end position="83"/>
    </location>
</feature>
<keyword evidence="1" id="KW-0472">Membrane</keyword>
<evidence type="ECO:0000313" key="3">
    <source>
        <dbReference type="Proteomes" id="UP000321393"/>
    </source>
</evidence>
<accession>A0A5A7V4N3</accession>
<keyword evidence="1" id="KW-0812">Transmembrane</keyword>
<name>A0A5A7V4N3_CUCMM</name>
<keyword evidence="1" id="KW-1133">Transmembrane helix</keyword>
<sequence length="111" mass="12704">MSCELVGLEPSNLRIRNKALLANWLCRFTLEPESLWHRIIVSKHGIHPFEWMEKRVKVTHQNPGILLSFQHFLISLIALWGWYGYLILGGSVGGGEFPLFFVSASLSLVHF</sequence>
<proteinExistence type="predicted"/>
<organism evidence="2 3">
    <name type="scientific">Cucumis melo var. makuwa</name>
    <name type="common">Oriental melon</name>
    <dbReference type="NCBI Taxonomy" id="1194695"/>
    <lineage>
        <taxon>Eukaryota</taxon>
        <taxon>Viridiplantae</taxon>
        <taxon>Streptophyta</taxon>
        <taxon>Embryophyta</taxon>
        <taxon>Tracheophyta</taxon>
        <taxon>Spermatophyta</taxon>
        <taxon>Magnoliopsida</taxon>
        <taxon>eudicotyledons</taxon>
        <taxon>Gunneridae</taxon>
        <taxon>Pentapetalae</taxon>
        <taxon>rosids</taxon>
        <taxon>fabids</taxon>
        <taxon>Cucurbitales</taxon>
        <taxon>Cucurbitaceae</taxon>
        <taxon>Benincaseae</taxon>
        <taxon>Cucumis</taxon>
    </lineage>
</organism>
<feature type="transmembrane region" description="Helical" evidence="1">
    <location>
        <begin position="89"/>
        <end position="109"/>
    </location>
</feature>
<reference evidence="2 3" key="1">
    <citation type="submission" date="2019-08" db="EMBL/GenBank/DDBJ databases">
        <title>Draft genome sequences of two oriental melons (Cucumis melo L. var makuwa).</title>
        <authorList>
            <person name="Kwon S.-Y."/>
        </authorList>
    </citation>
    <scope>NUCLEOTIDE SEQUENCE [LARGE SCALE GENOMIC DNA]</scope>
    <source>
        <strain evidence="3">cv. SW 3</strain>
        <tissue evidence="2">Leaf</tissue>
    </source>
</reference>
<dbReference type="EMBL" id="SSTE01005615">
    <property type="protein sequence ID" value="KAA0060701.1"/>
    <property type="molecule type" value="Genomic_DNA"/>
</dbReference>